<keyword evidence="4 5" id="KW-0472">Membrane</keyword>
<feature type="transmembrane region" description="Helical" evidence="5">
    <location>
        <begin position="94"/>
        <end position="113"/>
    </location>
</feature>
<evidence type="ECO:0000256" key="5">
    <source>
        <dbReference type="SAM" id="Phobius"/>
    </source>
</evidence>
<dbReference type="GO" id="GO:0055085">
    <property type="term" value="P:transmembrane transport"/>
    <property type="evidence" value="ECO:0007669"/>
    <property type="project" value="InterPro"/>
</dbReference>
<feature type="transmembrane region" description="Helical" evidence="5">
    <location>
        <begin position="119"/>
        <end position="141"/>
    </location>
</feature>
<proteinExistence type="predicted"/>
<feature type="transmembrane region" description="Helical" evidence="5">
    <location>
        <begin position="62"/>
        <end position="82"/>
    </location>
</feature>
<evidence type="ECO:0000313" key="7">
    <source>
        <dbReference type="Proteomes" id="UP000887540"/>
    </source>
</evidence>
<name>A0A914E6H9_9BILA</name>
<evidence type="ECO:0000259" key="6">
    <source>
        <dbReference type="Pfam" id="PF00916"/>
    </source>
</evidence>
<accession>A0A914E6H9</accession>
<organism evidence="7 8">
    <name type="scientific">Acrobeloides nanus</name>
    <dbReference type="NCBI Taxonomy" id="290746"/>
    <lineage>
        <taxon>Eukaryota</taxon>
        <taxon>Metazoa</taxon>
        <taxon>Ecdysozoa</taxon>
        <taxon>Nematoda</taxon>
        <taxon>Chromadorea</taxon>
        <taxon>Rhabditida</taxon>
        <taxon>Tylenchina</taxon>
        <taxon>Cephalobomorpha</taxon>
        <taxon>Cephaloboidea</taxon>
        <taxon>Cephalobidae</taxon>
        <taxon>Acrobeloides</taxon>
    </lineage>
</organism>
<feature type="domain" description="SLC26A/SulP transporter" evidence="6">
    <location>
        <begin position="68"/>
        <end position="192"/>
    </location>
</feature>
<dbReference type="InterPro" id="IPR001902">
    <property type="entry name" value="SLC26A/SulP_fam"/>
</dbReference>
<protein>
    <submittedName>
        <fullName evidence="8">SLC26A/SulP transporter domain-containing protein</fullName>
    </submittedName>
</protein>
<dbReference type="WBParaSite" id="ACRNAN_scaffold577.g25188.t1">
    <property type="protein sequence ID" value="ACRNAN_scaffold577.g25188.t1"/>
    <property type="gene ID" value="ACRNAN_scaffold577.g25188"/>
</dbReference>
<dbReference type="Proteomes" id="UP000887540">
    <property type="component" value="Unplaced"/>
</dbReference>
<keyword evidence="7" id="KW-1185">Reference proteome</keyword>
<dbReference type="InterPro" id="IPR011547">
    <property type="entry name" value="SLC26A/SulP_dom"/>
</dbReference>
<evidence type="ECO:0000256" key="1">
    <source>
        <dbReference type="ARBA" id="ARBA00004141"/>
    </source>
</evidence>
<evidence type="ECO:0000313" key="8">
    <source>
        <dbReference type="WBParaSite" id="ACRNAN_scaffold577.g25188.t1"/>
    </source>
</evidence>
<comment type="subcellular location">
    <subcellularLocation>
        <location evidence="1">Membrane</location>
        <topology evidence="1">Multi-pass membrane protein</topology>
    </subcellularLocation>
</comment>
<keyword evidence="3 5" id="KW-1133">Transmembrane helix</keyword>
<evidence type="ECO:0000256" key="3">
    <source>
        <dbReference type="ARBA" id="ARBA00022989"/>
    </source>
</evidence>
<feature type="transmembrane region" description="Helical" evidence="5">
    <location>
        <begin position="162"/>
        <end position="189"/>
    </location>
</feature>
<evidence type="ECO:0000256" key="4">
    <source>
        <dbReference type="ARBA" id="ARBA00023136"/>
    </source>
</evidence>
<keyword evidence="2 5" id="KW-0812">Transmembrane</keyword>
<dbReference type="PANTHER" id="PTHR11814">
    <property type="entry name" value="SULFATE TRANSPORTER"/>
    <property type="match status" value="1"/>
</dbReference>
<sequence length="203" mass="23132">MEKIEYNILRPVFNQDLFDGLHGYEKRKRKIKNFNYYEYLNIQKIGSILTNTLPFFKWIKDYQLGFLPSDIAAGITIAIFNIPQGMAYANLANLPEVIGLYTSFFCPLIYLFFGTSRHLSMGIVSVVALMMGSTLEKYAILHNFNLENAKQNNIDNFESLHYLTILTFTTGIILALLSLCQAHFIAAYLSDSLEFLLLAALDS</sequence>
<dbReference type="GO" id="GO:0016020">
    <property type="term" value="C:membrane"/>
    <property type="evidence" value="ECO:0007669"/>
    <property type="project" value="UniProtKB-SubCell"/>
</dbReference>
<dbReference type="Pfam" id="PF00916">
    <property type="entry name" value="Sulfate_transp"/>
    <property type="match status" value="1"/>
</dbReference>
<dbReference type="AlphaFoldDB" id="A0A914E6H9"/>
<evidence type="ECO:0000256" key="2">
    <source>
        <dbReference type="ARBA" id="ARBA00022692"/>
    </source>
</evidence>
<reference evidence="8" key="1">
    <citation type="submission" date="2022-11" db="UniProtKB">
        <authorList>
            <consortium name="WormBaseParasite"/>
        </authorList>
    </citation>
    <scope>IDENTIFICATION</scope>
</reference>